<name>A0A699TK96_TANCI</name>
<dbReference type="PANTHER" id="PTHR33067">
    <property type="entry name" value="RNA-DIRECTED DNA POLYMERASE-RELATED"/>
    <property type="match status" value="1"/>
</dbReference>
<evidence type="ECO:0000313" key="1">
    <source>
        <dbReference type="EMBL" id="GFD10220.1"/>
    </source>
</evidence>
<proteinExistence type="predicted"/>
<keyword evidence="1" id="KW-0808">Transferase</keyword>
<dbReference type="InterPro" id="IPR021109">
    <property type="entry name" value="Peptidase_aspartic_dom_sf"/>
</dbReference>
<reference evidence="1" key="1">
    <citation type="journal article" date="2019" name="Sci. Rep.">
        <title>Draft genome of Tanacetum cinerariifolium, the natural source of mosquito coil.</title>
        <authorList>
            <person name="Yamashiro T."/>
            <person name="Shiraishi A."/>
            <person name="Satake H."/>
            <person name="Nakayama K."/>
        </authorList>
    </citation>
    <scope>NUCLEOTIDE SEQUENCE</scope>
</reference>
<dbReference type="PANTHER" id="PTHR33067:SF35">
    <property type="entry name" value="ASPARTIC PEPTIDASE DDI1-TYPE DOMAIN-CONTAINING PROTEIN"/>
    <property type="match status" value="1"/>
</dbReference>
<dbReference type="Gene3D" id="2.40.70.10">
    <property type="entry name" value="Acid Proteases"/>
    <property type="match status" value="1"/>
</dbReference>
<keyword evidence="1" id="KW-0695">RNA-directed DNA polymerase</keyword>
<dbReference type="AlphaFoldDB" id="A0A699TK96"/>
<protein>
    <submittedName>
        <fullName evidence="1">Reverse transcriptase domain-containing protein</fullName>
    </submittedName>
</protein>
<dbReference type="GO" id="GO:0003964">
    <property type="term" value="F:RNA-directed DNA polymerase activity"/>
    <property type="evidence" value="ECO:0007669"/>
    <property type="project" value="UniProtKB-KW"/>
</dbReference>
<comment type="caution">
    <text evidence="1">The sequence shown here is derived from an EMBL/GenBank/DDBJ whole genome shotgun (WGS) entry which is preliminary data.</text>
</comment>
<feature type="non-terminal residue" evidence="1">
    <location>
        <position position="73"/>
    </location>
</feature>
<keyword evidence="1" id="KW-0548">Nucleotidyltransferase</keyword>
<accession>A0A699TK96</accession>
<organism evidence="1">
    <name type="scientific">Tanacetum cinerariifolium</name>
    <name type="common">Dalmatian daisy</name>
    <name type="synonym">Chrysanthemum cinerariifolium</name>
    <dbReference type="NCBI Taxonomy" id="118510"/>
    <lineage>
        <taxon>Eukaryota</taxon>
        <taxon>Viridiplantae</taxon>
        <taxon>Streptophyta</taxon>
        <taxon>Embryophyta</taxon>
        <taxon>Tracheophyta</taxon>
        <taxon>Spermatophyta</taxon>
        <taxon>Magnoliopsida</taxon>
        <taxon>eudicotyledons</taxon>
        <taxon>Gunneridae</taxon>
        <taxon>Pentapetalae</taxon>
        <taxon>asterids</taxon>
        <taxon>campanulids</taxon>
        <taxon>Asterales</taxon>
        <taxon>Asteraceae</taxon>
        <taxon>Asteroideae</taxon>
        <taxon>Anthemideae</taxon>
        <taxon>Anthemidinae</taxon>
        <taxon>Tanacetum</taxon>
    </lineage>
</organism>
<dbReference type="EMBL" id="BKCJ011250829">
    <property type="protein sequence ID" value="GFD10220.1"/>
    <property type="molecule type" value="Genomic_DNA"/>
</dbReference>
<sequence>MLSPGRSGCKYQLDASFYLKKLSLPELTPMRMIVELADRSAIRPAGIAEDVFVKVGKFYFPIDFVVVDYVVDL</sequence>
<gene>
    <name evidence="1" type="ORF">Tci_882189</name>
</gene>